<proteinExistence type="predicted"/>
<sequence length="46" mass="5490">MFFNWLKKESKIKNQREELLKEAQKNEDRMDPCLPKKTLPKSGAIK</sequence>
<evidence type="ECO:0000313" key="2">
    <source>
        <dbReference type="EMBL" id="VED66274.1"/>
    </source>
</evidence>
<gene>
    <name evidence="2" type="ORF">NCTC3166_00040</name>
</gene>
<dbReference type="EMBL" id="LR134266">
    <property type="protein sequence ID" value="VED66274.1"/>
    <property type="molecule type" value="Genomic_DNA"/>
</dbReference>
<feature type="compositionally biased region" description="Basic and acidic residues" evidence="1">
    <location>
        <begin position="22"/>
        <end position="31"/>
    </location>
</feature>
<organism evidence="2 3">
    <name type="scientific">Streptococcus viridans</name>
    <dbReference type="NCBI Taxonomy" id="78535"/>
    <lineage>
        <taxon>Bacteria</taxon>
        <taxon>Bacillati</taxon>
        <taxon>Bacillota</taxon>
        <taxon>Bacilli</taxon>
        <taxon>Lactobacillales</taxon>
        <taxon>Streptococcaceae</taxon>
        <taxon>Streptococcus</taxon>
    </lineage>
</organism>
<dbReference type="KEGG" id="svf:NCTC3166_00040"/>
<evidence type="ECO:0000313" key="3">
    <source>
        <dbReference type="Proteomes" id="UP000270025"/>
    </source>
</evidence>
<reference evidence="2 3" key="1">
    <citation type="submission" date="2018-12" db="EMBL/GenBank/DDBJ databases">
        <authorList>
            <consortium name="Pathogen Informatics"/>
        </authorList>
    </citation>
    <scope>NUCLEOTIDE SEQUENCE [LARGE SCALE GENOMIC DNA]</scope>
    <source>
        <strain evidence="2 3">NCTC3166</strain>
    </source>
</reference>
<keyword evidence="3" id="KW-1185">Reference proteome</keyword>
<evidence type="ECO:0000256" key="1">
    <source>
        <dbReference type="SAM" id="MobiDB-lite"/>
    </source>
</evidence>
<name>A0A447Z1W5_9STRE</name>
<accession>A0A447Z1W5</accession>
<protein>
    <submittedName>
        <fullName evidence="2">Uncharacterized protein</fullName>
    </submittedName>
</protein>
<dbReference type="Proteomes" id="UP000270025">
    <property type="component" value="Chromosome"/>
</dbReference>
<dbReference type="AlphaFoldDB" id="A0A447Z1W5"/>
<feature type="region of interest" description="Disordered" evidence="1">
    <location>
        <begin position="22"/>
        <end position="46"/>
    </location>
</feature>